<reference evidence="1" key="1">
    <citation type="submission" date="2014-11" db="EMBL/GenBank/DDBJ databases">
        <authorList>
            <person name="Amaro Gonzalez C."/>
        </authorList>
    </citation>
    <scope>NUCLEOTIDE SEQUENCE</scope>
</reference>
<organism evidence="1">
    <name type="scientific">Anguilla anguilla</name>
    <name type="common">European freshwater eel</name>
    <name type="synonym">Muraena anguilla</name>
    <dbReference type="NCBI Taxonomy" id="7936"/>
    <lineage>
        <taxon>Eukaryota</taxon>
        <taxon>Metazoa</taxon>
        <taxon>Chordata</taxon>
        <taxon>Craniata</taxon>
        <taxon>Vertebrata</taxon>
        <taxon>Euteleostomi</taxon>
        <taxon>Actinopterygii</taxon>
        <taxon>Neopterygii</taxon>
        <taxon>Teleostei</taxon>
        <taxon>Anguilliformes</taxon>
        <taxon>Anguillidae</taxon>
        <taxon>Anguilla</taxon>
    </lineage>
</organism>
<proteinExistence type="predicted"/>
<protein>
    <submittedName>
        <fullName evidence="1">Uncharacterized protein</fullName>
    </submittedName>
</protein>
<name>A0A0E9VY89_ANGAN</name>
<dbReference type="AlphaFoldDB" id="A0A0E9VY89"/>
<sequence>MGKVGAVDLRRSLNNRTAPGRAVIRKTFFVFRARAYLASRLS</sequence>
<evidence type="ECO:0000313" key="1">
    <source>
        <dbReference type="EMBL" id="JAH82255.1"/>
    </source>
</evidence>
<dbReference type="EMBL" id="GBXM01026322">
    <property type="protein sequence ID" value="JAH82255.1"/>
    <property type="molecule type" value="Transcribed_RNA"/>
</dbReference>
<accession>A0A0E9VY89</accession>
<reference evidence="1" key="2">
    <citation type="journal article" date="2015" name="Fish Shellfish Immunol.">
        <title>Early steps in the European eel (Anguilla anguilla)-Vibrio vulnificus interaction in the gills: Role of the RtxA13 toxin.</title>
        <authorList>
            <person name="Callol A."/>
            <person name="Pajuelo D."/>
            <person name="Ebbesson L."/>
            <person name="Teles M."/>
            <person name="MacKenzie S."/>
            <person name="Amaro C."/>
        </authorList>
    </citation>
    <scope>NUCLEOTIDE SEQUENCE</scope>
</reference>